<gene>
    <name evidence="1" type="ORF">ABFE88_07850</name>
</gene>
<reference evidence="1 2" key="1">
    <citation type="submission" date="2024-05" db="EMBL/GenBank/DDBJ databases">
        <title>Sequence of Lycoming College course isolates.</title>
        <authorList>
            <person name="Reigle C.A."/>
            <person name="Newman J.D."/>
        </authorList>
    </citation>
    <scope>NUCLEOTIDE SEQUENCE [LARGE SCALE GENOMIC DNA]</scope>
    <source>
        <strain evidence="1 2">CAR-09</strain>
    </source>
</reference>
<dbReference type="EMBL" id="JBDLYL010000006">
    <property type="protein sequence ID" value="MEN8639558.1"/>
    <property type="molecule type" value="Genomic_DNA"/>
</dbReference>
<evidence type="ECO:0000313" key="1">
    <source>
        <dbReference type="EMBL" id="MEN8639558.1"/>
    </source>
</evidence>
<dbReference type="Proteomes" id="UP001424532">
    <property type="component" value="Unassembled WGS sequence"/>
</dbReference>
<accession>A0ABV0DDA0</accession>
<name>A0ABV0DDA0_9PSED</name>
<proteinExistence type="predicted"/>
<protein>
    <submittedName>
        <fullName evidence="1">Uncharacterized protein</fullName>
    </submittedName>
</protein>
<sequence length="67" mass="7414">MKRINKLIQQRRHQVHVHMPPSGLEAVPYGAFSATVLSLAARETEVYAMAQPSASAMPRRADLLARS</sequence>
<comment type="caution">
    <text evidence="1">The sequence shown here is derived from an EMBL/GenBank/DDBJ whole genome shotgun (WGS) entry which is preliminary data.</text>
</comment>
<keyword evidence="2" id="KW-1185">Reference proteome</keyword>
<organism evidence="1 2">
    <name type="scientific">Pseudomonas sichuanensis</name>
    <dbReference type="NCBI Taxonomy" id="2213015"/>
    <lineage>
        <taxon>Bacteria</taxon>
        <taxon>Pseudomonadati</taxon>
        <taxon>Pseudomonadota</taxon>
        <taxon>Gammaproteobacteria</taxon>
        <taxon>Pseudomonadales</taxon>
        <taxon>Pseudomonadaceae</taxon>
        <taxon>Pseudomonas</taxon>
    </lineage>
</organism>
<evidence type="ECO:0000313" key="2">
    <source>
        <dbReference type="Proteomes" id="UP001424532"/>
    </source>
</evidence>
<dbReference type="RefSeq" id="WP_347149512.1">
    <property type="nucleotide sequence ID" value="NZ_JBDLYL010000006.1"/>
</dbReference>